<evidence type="ECO:0000313" key="1">
    <source>
        <dbReference type="EMBL" id="KAE8038326.1"/>
    </source>
</evidence>
<dbReference type="EMBL" id="CM017324">
    <property type="protein sequence ID" value="KAE8038326.1"/>
    <property type="molecule type" value="Genomic_DNA"/>
</dbReference>
<dbReference type="PANTHER" id="PTHR45778:SF3">
    <property type="entry name" value="PURPLE ACID PHOSPHATASE"/>
    <property type="match status" value="1"/>
</dbReference>
<proteinExistence type="predicted"/>
<gene>
    <name evidence="1" type="ORF">FH972_010849</name>
</gene>
<dbReference type="GO" id="GO:0046872">
    <property type="term" value="F:metal ion binding"/>
    <property type="evidence" value="ECO:0007669"/>
    <property type="project" value="InterPro"/>
</dbReference>
<dbReference type="Proteomes" id="UP000327013">
    <property type="component" value="Chromosome 4"/>
</dbReference>
<dbReference type="OrthoDB" id="45007at2759"/>
<dbReference type="PANTHER" id="PTHR45778">
    <property type="entry name" value="PURPLE ACID PHOSPHATASE-RELATED"/>
    <property type="match status" value="1"/>
</dbReference>
<reference evidence="1 2" key="1">
    <citation type="submission" date="2019-06" db="EMBL/GenBank/DDBJ databases">
        <title>A chromosomal-level reference genome of Carpinus fangiana (Coryloideae, Betulaceae).</title>
        <authorList>
            <person name="Yang X."/>
            <person name="Wang Z."/>
            <person name="Zhang L."/>
            <person name="Hao G."/>
            <person name="Liu J."/>
            <person name="Yang Y."/>
        </authorList>
    </citation>
    <scope>NUCLEOTIDE SEQUENCE [LARGE SCALE GENOMIC DNA]</scope>
    <source>
        <strain evidence="1">Cfa_2016G</strain>
        <tissue evidence="1">Leaf</tissue>
    </source>
</reference>
<dbReference type="InterPro" id="IPR008963">
    <property type="entry name" value="Purple_acid_Pase-like_N"/>
</dbReference>
<dbReference type="GO" id="GO:0003993">
    <property type="term" value="F:acid phosphatase activity"/>
    <property type="evidence" value="ECO:0007669"/>
    <property type="project" value="InterPro"/>
</dbReference>
<name>A0A660KWH5_9ROSI</name>
<evidence type="ECO:0000313" key="2">
    <source>
        <dbReference type="Proteomes" id="UP000327013"/>
    </source>
</evidence>
<organism evidence="1 2">
    <name type="scientific">Carpinus fangiana</name>
    <dbReference type="NCBI Taxonomy" id="176857"/>
    <lineage>
        <taxon>Eukaryota</taxon>
        <taxon>Viridiplantae</taxon>
        <taxon>Streptophyta</taxon>
        <taxon>Embryophyta</taxon>
        <taxon>Tracheophyta</taxon>
        <taxon>Spermatophyta</taxon>
        <taxon>Magnoliopsida</taxon>
        <taxon>eudicotyledons</taxon>
        <taxon>Gunneridae</taxon>
        <taxon>Pentapetalae</taxon>
        <taxon>rosids</taxon>
        <taxon>fabids</taxon>
        <taxon>Fagales</taxon>
        <taxon>Betulaceae</taxon>
        <taxon>Carpinus</taxon>
    </lineage>
</organism>
<protein>
    <submittedName>
        <fullName evidence="1">Uncharacterized protein</fullName>
    </submittedName>
</protein>
<sequence length="85" mass="9235">MTAKEMPAAAGDMASSFNGSWFNLLGNHVKHYSNLMICDADEINMGSALPSPAKDFGWHDPGYIHSAVMTGLEPSNTFSYGYGRF</sequence>
<accession>A0A660KWH5</accession>
<dbReference type="SUPFAM" id="SSF49363">
    <property type="entry name" value="Purple acid phosphatase, N-terminal domain"/>
    <property type="match status" value="1"/>
</dbReference>
<dbReference type="AlphaFoldDB" id="A0A660KWH5"/>
<keyword evidence="2" id="KW-1185">Reference proteome</keyword>